<proteinExistence type="predicted"/>
<keyword evidence="3" id="KW-1185">Reference proteome</keyword>
<reference evidence="3" key="1">
    <citation type="journal article" date="2019" name="Int. J. Syst. Evol. Microbiol.">
        <title>The Global Catalogue of Microorganisms (GCM) 10K type strain sequencing project: providing services to taxonomists for standard genome sequencing and annotation.</title>
        <authorList>
            <consortium name="The Broad Institute Genomics Platform"/>
            <consortium name="The Broad Institute Genome Sequencing Center for Infectious Disease"/>
            <person name="Wu L."/>
            <person name="Ma J."/>
        </authorList>
    </citation>
    <scope>NUCLEOTIDE SEQUENCE [LARGE SCALE GENOMIC DNA]</scope>
    <source>
        <strain evidence="3">CGMCC 1.15297</strain>
    </source>
</reference>
<dbReference type="InterPro" id="IPR037682">
    <property type="entry name" value="TonB_C"/>
</dbReference>
<protein>
    <recommendedName>
        <fullName evidence="1">TonB C-terminal domain-containing protein</fullName>
    </recommendedName>
</protein>
<feature type="domain" description="TonB C-terminal" evidence="1">
    <location>
        <begin position="128"/>
        <end position="183"/>
    </location>
</feature>
<dbReference type="Proteomes" id="UP000603317">
    <property type="component" value="Unassembled WGS sequence"/>
</dbReference>
<dbReference type="EMBL" id="BMID01000001">
    <property type="protein sequence ID" value="GGA10119.1"/>
    <property type="molecule type" value="Genomic_DNA"/>
</dbReference>
<evidence type="ECO:0000259" key="1">
    <source>
        <dbReference type="Pfam" id="PF03544"/>
    </source>
</evidence>
<dbReference type="Pfam" id="PF03544">
    <property type="entry name" value="TonB_C"/>
    <property type="match status" value="1"/>
</dbReference>
<evidence type="ECO:0000313" key="2">
    <source>
        <dbReference type="EMBL" id="GGA10119.1"/>
    </source>
</evidence>
<dbReference type="Gene3D" id="3.30.1150.10">
    <property type="match status" value="1"/>
</dbReference>
<sequence>MPFGGGNLLVDVEANLTDSQLGTLLVSAGRYTARWTETRVEGSSVNNSRSVTYQRTAQIDLSPVFATLKALRACQAKAPPATQAKSGTVAKRPEENRKAQLRSSIYNLFLYEGGRLLRAGITQVPPMTIAVDVNVDGRPKECRVVKSGGSATVDEGVCRIFSRASYSPATDRAAKPIASTLTIEVPSIRLAE</sequence>
<organism evidence="2 3">
    <name type="scientific">Blastomonas marina</name>
    <dbReference type="NCBI Taxonomy" id="1867408"/>
    <lineage>
        <taxon>Bacteria</taxon>
        <taxon>Pseudomonadati</taxon>
        <taxon>Pseudomonadota</taxon>
        <taxon>Alphaproteobacteria</taxon>
        <taxon>Sphingomonadales</taxon>
        <taxon>Sphingomonadaceae</taxon>
        <taxon>Blastomonas</taxon>
    </lineage>
</organism>
<dbReference type="SUPFAM" id="SSF74653">
    <property type="entry name" value="TolA/TonB C-terminal domain"/>
    <property type="match status" value="1"/>
</dbReference>
<gene>
    <name evidence="2" type="ORF">GCM10010923_20720</name>
</gene>
<evidence type="ECO:0000313" key="3">
    <source>
        <dbReference type="Proteomes" id="UP000603317"/>
    </source>
</evidence>
<name>A0ABQ1FF53_9SPHN</name>
<accession>A0ABQ1FF53</accession>
<comment type="caution">
    <text evidence="2">The sequence shown here is derived from an EMBL/GenBank/DDBJ whole genome shotgun (WGS) entry which is preliminary data.</text>
</comment>